<proteinExistence type="predicted"/>
<evidence type="ECO:0000313" key="1">
    <source>
        <dbReference type="EMBL" id="GBL72705.1"/>
    </source>
</evidence>
<dbReference type="EMBL" id="BGPR01000002">
    <property type="protein sequence ID" value="GBL72705.1"/>
    <property type="molecule type" value="Genomic_DNA"/>
</dbReference>
<comment type="caution">
    <text evidence="1">The sequence shown here is derived from an EMBL/GenBank/DDBJ whole genome shotgun (WGS) entry which is preliminary data.</text>
</comment>
<gene>
    <name evidence="1" type="ORF">AVEN_127942_1</name>
</gene>
<accession>A0A4Y1ZZT7</accession>
<evidence type="ECO:0000313" key="2">
    <source>
        <dbReference type="Proteomes" id="UP000499080"/>
    </source>
</evidence>
<dbReference type="AlphaFoldDB" id="A0A4Y1ZZT7"/>
<organism evidence="1 2">
    <name type="scientific">Araneus ventricosus</name>
    <name type="common">Orbweaver spider</name>
    <name type="synonym">Epeira ventricosa</name>
    <dbReference type="NCBI Taxonomy" id="182803"/>
    <lineage>
        <taxon>Eukaryota</taxon>
        <taxon>Metazoa</taxon>
        <taxon>Ecdysozoa</taxon>
        <taxon>Arthropoda</taxon>
        <taxon>Chelicerata</taxon>
        <taxon>Arachnida</taxon>
        <taxon>Araneae</taxon>
        <taxon>Araneomorphae</taxon>
        <taxon>Entelegynae</taxon>
        <taxon>Araneoidea</taxon>
        <taxon>Araneidae</taxon>
        <taxon>Araneus</taxon>
    </lineage>
</organism>
<dbReference type="Proteomes" id="UP000499080">
    <property type="component" value="Unassembled WGS sequence"/>
</dbReference>
<keyword evidence="2" id="KW-1185">Reference proteome</keyword>
<protein>
    <submittedName>
        <fullName evidence="1">Uncharacterized protein</fullName>
    </submittedName>
</protein>
<sequence length="142" mass="15935">MRQIHRLTVNLRSRWPSGKVSPLRPEGSRIETRFLRRSAVYGTCCSPPAGVERKLEEGLPAQALSSSSNSVILTTRLEATRGLFWDGSRNFEARSDDEDDIWAGTPTPNFRNITGGRLATTYDLAYSRPHPRRIFGGIGFRN</sequence>
<name>A0A4Y1ZZT7_ARAVE</name>
<reference evidence="1 2" key="1">
    <citation type="journal article" date="2019" name="Sci. Rep.">
        <title>Orb-weaving spider Araneus ventricosus genome elucidates the spidroin gene catalogue.</title>
        <authorList>
            <person name="Kono N."/>
            <person name="Nakamura H."/>
            <person name="Ohtoshi R."/>
            <person name="Moran D.A.P."/>
            <person name="Shinohara A."/>
            <person name="Yoshida Y."/>
            <person name="Fujiwara M."/>
            <person name="Mori M."/>
            <person name="Tomita M."/>
            <person name="Arakawa K."/>
        </authorList>
    </citation>
    <scope>NUCLEOTIDE SEQUENCE [LARGE SCALE GENOMIC DNA]</scope>
</reference>